<evidence type="ECO:0000313" key="1">
    <source>
        <dbReference type="EMBL" id="KUM49328.1"/>
    </source>
</evidence>
<name>A0A124GNM8_PICGL</name>
<dbReference type="EMBL" id="LKAM01000003">
    <property type="protein sequence ID" value="KUM49328.1"/>
    <property type="molecule type" value="Genomic_DNA"/>
</dbReference>
<keyword evidence="1" id="KW-0496">Mitochondrion</keyword>
<sequence>MKSVMTYINNDWKKCSPERRKARKNGSTNGRGRNPFCFLKNLVGSIFRIRKRAL</sequence>
<proteinExistence type="predicted"/>
<dbReference type="AlphaFoldDB" id="A0A124GNM8"/>
<comment type="caution">
    <text evidence="1">The sequence shown here is derived from an EMBL/GenBank/DDBJ whole genome shotgun (WGS) entry which is preliminary data.</text>
</comment>
<accession>A0A124GNM8</accession>
<reference evidence="1" key="1">
    <citation type="journal article" date="2015" name="Genome Biol. Evol.">
        <title>Organellar Genomes of White Spruce (Picea glauca): Assembly and Annotation.</title>
        <authorList>
            <person name="Jackman S.D."/>
            <person name="Warren R.L."/>
            <person name="Gibb E.A."/>
            <person name="Vandervalk B.P."/>
            <person name="Mohamadi H."/>
            <person name="Chu J."/>
            <person name="Raymond A."/>
            <person name="Pleasance S."/>
            <person name="Coope R."/>
            <person name="Wildung M.R."/>
            <person name="Ritland C.E."/>
            <person name="Bousquet J."/>
            <person name="Jones S.J."/>
            <person name="Bohlmann J."/>
            <person name="Birol I."/>
        </authorList>
    </citation>
    <scope>NUCLEOTIDE SEQUENCE [LARGE SCALE GENOMIC DNA]</scope>
    <source>
        <tissue evidence="1">Flushing bud</tissue>
    </source>
</reference>
<protein>
    <submittedName>
        <fullName evidence="1">Uncharacterized protein</fullName>
    </submittedName>
</protein>
<organism evidence="1">
    <name type="scientific">Picea glauca</name>
    <name type="common">White spruce</name>
    <name type="synonym">Pinus glauca</name>
    <dbReference type="NCBI Taxonomy" id="3330"/>
    <lineage>
        <taxon>Eukaryota</taxon>
        <taxon>Viridiplantae</taxon>
        <taxon>Streptophyta</taxon>
        <taxon>Embryophyta</taxon>
        <taxon>Tracheophyta</taxon>
        <taxon>Spermatophyta</taxon>
        <taxon>Pinopsida</taxon>
        <taxon>Pinidae</taxon>
        <taxon>Conifers I</taxon>
        <taxon>Pinales</taxon>
        <taxon>Pinaceae</taxon>
        <taxon>Picea</taxon>
    </lineage>
</organism>
<geneLocation type="mitochondrion" evidence="1"/>
<gene>
    <name evidence="1" type="ORF">ABT39_MTgene3877</name>
</gene>